<comment type="activity regulation">
    <text evidence="6">Negatively regulated by the anti-sigma-I factor RsgI.</text>
</comment>
<keyword evidence="1 6" id="KW-0963">Cytoplasm</keyword>
<dbReference type="InterPro" id="IPR007627">
    <property type="entry name" value="RNA_pol_sigma70_r2"/>
</dbReference>
<evidence type="ECO:0000256" key="3">
    <source>
        <dbReference type="ARBA" id="ARBA00023082"/>
    </source>
</evidence>
<evidence type="ECO:0000259" key="7">
    <source>
        <dbReference type="Pfam" id="PF04542"/>
    </source>
</evidence>
<dbReference type="Proteomes" id="UP000322524">
    <property type="component" value="Unassembled WGS sequence"/>
</dbReference>
<keyword evidence="3 6" id="KW-0731">Sigma factor</keyword>
<comment type="similarity">
    <text evidence="6">Belongs to the sigma-70 factor family. SigI subfamily.</text>
</comment>
<gene>
    <name evidence="6 8" type="primary">sigI</name>
    <name evidence="8" type="ORF">FZC76_03640</name>
</gene>
<reference evidence="8 9" key="1">
    <citation type="submission" date="2019-08" db="EMBL/GenBank/DDBJ databases">
        <title>Bacillus genomes from the desert of Cuatro Cienegas, Coahuila.</title>
        <authorList>
            <person name="Olmedo-Alvarez G."/>
        </authorList>
    </citation>
    <scope>NUCLEOTIDE SEQUENCE [LARGE SCALE GENOMIC DNA]</scope>
    <source>
        <strain evidence="8 9">CH28_1T</strain>
    </source>
</reference>
<dbReference type="STRING" id="79883.GCA_001636495_03466"/>
<comment type="function">
    <text evidence="6">Sigma factors are initiation factors that promote the attachment of RNA polymerase to specific initiation sites and are then released.</text>
</comment>
<dbReference type="NCBIfam" id="TIGR02895">
    <property type="entry name" value="spore_sigI"/>
    <property type="match status" value="1"/>
</dbReference>
<dbReference type="Pfam" id="PF04542">
    <property type="entry name" value="Sigma70_r2"/>
    <property type="match status" value="1"/>
</dbReference>
<dbReference type="Gene3D" id="1.10.1740.10">
    <property type="match status" value="1"/>
</dbReference>
<dbReference type="GO" id="GO:0016987">
    <property type="term" value="F:sigma factor activity"/>
    <property type="evidence" value="ECO:0007669"/>
    <property type="project" value="UniProtKB-UniRule"/>
</dbReference>
<dbReference type="GO" id="GO:0005737">
    <property type="term" value="C:cytoplasm"/>
    <property type="evidence" value="ECO:0007669"/>
    <property type="project" value="UniProtKB-SubCell"/>
</dbReference>
<keyword evidence="6" id="KW-0346">Stress response</keyword>
<dbReference type="GO" id="GO:0006352">
    <property type="term" value="P:DNA-templated transcription initiation"/>
    <property type="evidence" value="ECO:0007669"/>
    <property type="project" value="UniProtKB-UniRule"/>
</dbReference>
<dbReference type="PANTHER" id="PTHR30385:SF6">
    <property type="entry name" value="RNA POLYMERASE SIGMA FACTOR SIGI"/>
    <property type="match status" value="1"/>
</dbReference>
<feature type="DNA-binding region" description="H-T-H motif" evidence="6">
    <location>
        <begin position="206"/>
        <end position="225"/>
    </location>
</feature>
<comment type="caution">
    <text evidence="8">The sequence shown here is derived from an EMBL/GenBank/DDBJ whole genome shotgun (WGS) entry which is preliminary data.</text>
</comment>
<evidence type="ECO:0000256" key="1">
    <source>
        <dbReference type="ARBA" id="ARBA00022490"/>
    </source>
</evidence>
<dbReference type="OrthoDB" id="3190733at2"/>
<evidence type="ECO:0000256" key="6">
    <source>
        <dbReference type="HAMAP-Rule" id="MF_02064"/>
    </source>
</evidence>
<feature type="domain" description="RNA polymerase sigma-70 region 2" evidence="7">
    <location>
        <begin position="37"/>
        <end position="107"/>
    </location>
</feature>
<dbReference type="GO" id="GO:0003677">
    <property type="term" value="F:DNA binding"/>
    <property type="evidence" value="ECO:0007669"/>
    <property type="project" value="UniProtKB-UniRule"/>
</dbReference>
<dbReference type="HAMAP" id="MF_02064">
    <property type="entry name" value="Sigma70_SigI"/>
    <property type="match status" value="1"/>
</dbReference>
<keyword evidence="4 6" id="KW-0238">DNA-binding</keyword>
<keyword evidence="2 6" id="KW-0805">Transcription regulation</keyword>
<dbReference type="PIRSF" id="PIRSF038953">
    <property type="entry name" value="SigI"/>
    <property type="match status" value="1"/>
</dbReference>
<sequence>MKPVLSLLFKFGKRRTKTLEDEVLEIQAGNIQLQNNLIDKYKPFIAKAVSSVCKRYISETDDEFSIGLIAFNEAIEKYSKDKGSSLISFADLIIKRRVIDYIRKESKNFTVTMSEQEVDQDDYASNKIEATLSVEEFNKQIDQEHRREEIKYYQTVLNDFGLSFADLLECSPKHSDARQNAIEVAHTLVQNQDLKNHLFEKKMLPMKQLEGLVDVSRKTIERNRKYIIAVSIILSGDYIYLKDYLKGAITSEKRDCARSS</sequence>
<comment type="subcellular location">
    <subcellularLocation>
        <location evidence="6">Cytoplasm</location>
    </subcellularLocation>
</comment>
<dbReference type="InterPro" id="IPR013325">
    <property type="entry name" value="RNA_pol_sigma_r2"/>
</dbReference>
<dbReference type="PANTHER" id="PTHR30385">
    <property type="entry name" value="SIGMA FACTOR F FLAGELLAR"/>
    <property type="match status" value="1"/>
</dbReference>
<evidence type="ECO:0000313" key="8">
    <source>
        <dbReference type="EMBL" id="TYS70998.1"/>
    </source>
</evidence>
<dbReference type="AlphaFoldDB" id="A0A5D4T8I2"/>
<evidence type="ECO:0000256" key="2">
    <source>
        <dbReference type="ARBA" id="ARBA00023015"/>
    </source>
</evidence>
<evidence type="ECO:0000256" key="5">
    <source>
        <dbReference type="ARBA" id="ARBA00023163"/>
    </source>
</evidence>
<dbReference type="InterPro" id="IPR014244">
    <property type="entry name" value="RNA_pol_sigma-I"/>
</dbReference>
<dbReference type="NCBIfam" id="NF006172">
    <property type="entry name" value="PRK08311.1-3"/>
    <property type="match status" value="1"/>
</dbReference>
<protein>
    <recommendedName>
        <fullName evidence="6">RNA polymerase sigma factor SigI</fullName>
    </recommendedName>
</protein>
<accession>A0A5D4T8I2</accession>
<name>A0A5D4T8I2_9BACI</name>
<dbReference type="EMBL" id="VTEV01000001">
    <property type="protein sequence ID" value="TYS70998.1"/>
    <property type="molecule type" value="Genomic_DNA"/>
</dbReference>
<feature type="short sequence motif" description="Polymerase core binding" evidence="6">
    <location>
        <begin position="62"/>
        <end position="75"/>
    </location>
</feature>
<dbReference type="RefSeq" id="WP_148986897.1">
    <property type="nucleotide sequence ID" value="NZ_VTEV01000001.1"/>
</dbReference>
<comment type="subunit">
    <text evidence="6">Interacts with RsgI.</text>
</comment>
<evidence type="ECO:0000256" key="4">
    <source>
        <dbReference type="ARBA" id="ARBA00023125"/>
    </source>
</evidence>
<organism evidence="8 9">
    <name type="scientific">Sutcliffiella horikoshii</name>
    <dbReference type="NCBI Taxonomy" id="79883"/>
    <lineage>
        <taxon>Bacteria</taxon>
        <taxon>Bacillati</taxon>
        <taxon>Bacillota</taxon>
        <taxon>Bacilli</taxon>
        <taxon>Bacillales</taxon>
        <taxon>Bacillaceae</taxon>
        <taxon>Sutcliffiella</taxon>
    </lineage>
</organism>
<dbReference type="SUPFAM" id="SSF88946">
    <property type="entry name" value="Sigma2 domain of RNA polymerase sigma factors"/>
    <property type="match status" value="1"/>
</dbReference>
<keyword evidence="5 6" id="KW-0804">Transcription</keyword>
<proteinExistence type="inferred from homology"/>
<evidence type="ECO:0000313" key="9">
    <source>
        <dbReference type="Proteomes" id="UP000322524"/>
    </source>
</evidence>